<name>B0CZ30_LACBS</name>
<dbReference type="RefSeq" id="XP_001876814.1">
    <property type="nucleotide sequence ID" value="XM_001876779.1"/>
</dbReference>
<evidence type="ECO:0000313" key="4">
    <source>
        <dbReference type="Proteomes" id="UP000001194"/>
    </source>
</evidence>
<dbReference type="Pfam" id="PF00795">
    <property type="entry name" value="CN_hydrolase"/>
    <property type="match status" value="1"/>
</dbReference>
<feature type="region of interest" description="Disordered" evidence="1">
    <location>
        <begin position="254"/>
        <end position="277"/>
    </location>
</feature>
<dbReference type="InterPro" id="IPR036526">
    <property type="entry name" value="C-N_Hydrolase_sf"/>
</dbReference>
<dbReference type="OrthoDB" id="201515at2759"/>
<dbReference type="InterPro" id="IPR039703">
    <property type="entry name" value="Nta1"/>
</dbReference>
<protein>
    <submittedName>
        <fullName evidence="3">Predicted protein</fullName>
    </submittedName>
</protein>
<dbReference type="EMBL" id="DS547094">
    <property type="protein sequence ID" value="EDR12550.1"/>
    <property type="molecule type" value="Genomic_DNA"/>
</dbReference>
<dbReference type="PROSITE" id="PS50263">
    <property type="entry name" value="CN_HYDROLASE"/>
    <property type="match status" value="1"/>
</dbReference>
<dbReference type="FunCoup" id="B0CZ30">
    <property type="interactions" value="1"/>
</dbReference>
<dbReference type="GeneID" id="6072244"/>
<proteinExistence type="predicted"/>
<keyword evidence="4" id="KW-1185">Reference proteome</keyword>
<dbReference type="Gene3D" id="3.60.110.10">
    <property type="entry name" value="Carbon-nitrogen hydrolase"/>
    <property type="match status" value="1"/>
</dbReference>
<feature type="domain" description="CN hydrolase" evidence="2">
    <location>
        <begin position="8"/>
        <end position="331"/>
    </location>
</feature>
<dbReference type="InParanoid" id="B0CZ30"/>
<dbReference type="STRING" id="486041.B0CZ30"/>
<dbReference type="GO" id="GO:0070773">
    <property type="term" value="F:protein-N-terminal glutamine amidohydrolase activity"/>
    <property type="evidence" value="ECO:0007669"/>
    <property type="project" value="InterPro"/>
</dbReference>
<accession>B0CZ30</accession>
<dbReference type="AlphaFoldDB" id="B0CZ30"/>
<dbReference type="PANTHER" id="PTHR11750:SF26">
    <property type="entry name" value="PROTEIN N-TERMINAL AMIDASE"/>
    <property type="match status" value="1"/>
</dbReference>
<organism evidence="4">
    <name type="scientific">Laccaria bicolor (strain S238N-H82 / ATCC MYA-4686)</name>
    <name type="common">Bicoloured deceiver</name>
    <name type="synonym">Laccaria laccata var. bicolor</name>
    <dbReference type="NCBI Taxonomy" id="486041"/>
    <lineage>
        <taxon>Eukaryota</taxon>
        <taxon>Fungi</taxon>
        <taxon>Dikarya</taxon>
        <taxon>Basidiomycota</taxon>
        <taxon>Agaricomycotina</taxon>
        <taxon>Agaricomycetes</taxon>
        <taxon>Agaricomycetidae</taxon>
        <taxon>Agaricales</taxon>
        <taxon>Agaricineae</taxon>
        <taxon>Hydnangiaceae</taxon>
        <taxon>Laccaria</taxon>
    </lineage>
</organism>
<dbReference type="SUPFAM" id="SSF56317">
    <property type="entry name" value="Carbon-nitrogen hydrolase"/>
    <property type="match status" value="1"/>
</dbReference>
<evidence type="ECO:0000313" key="3">
    <source>
        <dbReference type="EMBL" id="EDR12550.1"/>
    </source>
</evidence>
<evidence type="ECO:0000256" key="1">
    <source>
        <dbReference type="SAM" id="MobiDB-lite"/>
    </source>
</evidence>
<dbReference type="GO" id="GO:0008418">
    <property type="term" value="F:protein-N-terminal asparagine amidohydrolase activity"/>
    <property type="evidence" value="ECO:0007669"/>
    <property type="project" value="InterPro"/>
</dbReference>
<sequence length="331" mass="36615">MAVPRLRLRIAVVQFNPKIGQVQANLAKARGLCRKLLPRSVDLLCFPEMAFTGYVFENAAAISPHLERPRTGATSLFCAELAQKLQCYVIAGYPEELASDEPRLNEEIVDGPAQDNAEGSASSEVHQVGANSAIMYGPNGQWVGGYRKTNLFETDKPWAKAGTGFATFDLPPPLGTMSLAICMDLNPHPPNEWTSIEGPYELADYCLSKRANVLILLDAWLDSGNEPDDKHDWHTLRYWSARLRPLWASDENTLVDSDGEDREETLDKPDAQDAPSDEMIVVACNRCGEENGKLFAGTSAIFSMVKGSGRPKLLDMMERDEEGVRIWDINV</sequence>
<dbReference type="InterPro" id="IPR003010">
    <property type="entry name" value="C-N_Hydrolase"/>
</dbReference>
<dbReference type="HOGENOM" id="CLU_009854_1_0_1"/>
<dbReference type="PANTHER" id="PTHR11750">
    <property type="entry name" value="PROTEIN N-TERMINAL AMIDASE"/>
    <property type="match status" value="1"/>
</dbReference>
<gene>
    <name evidence="3" type="ORF">LACBIDRAFT_312099</name>
</gene>
<dbReference type="GO" id="GO:0030163">
    <property type="term" value="P:protein catabolic process"/>
    <property type="evidence" value="ECO:0007669"/>
    <property type="project" value="TreeGrafter"/>
</dbReference>
<reference evidence="3 4" key="1">
    <citation type="journal article" date="2008" name="Nature">
        <title>The genome of Laccaria bicolor provides insights into mycorrhizal symbiosis.</title>
        <authorList>
            <person name="Martin F."/>
            <person name="Aerts A."/>
            <person name="Ahren D."/>
            <person name="Brun A."/>
            <person name="Danchin E.G.J."/>
            <person name="Duchaussoy F."/>
            <person name="Gibon J."/>
            <person name="Kohler A."/>
            <person name="Lindquist E."/>
            <person name="Pereda V."/>
            <person name="Salamov A."/>
            <person name="Shapiro H.J."/>
            <person name="Wuyts J."/>
            <person name="Blaudez D."/>
            <person name="Buee M."/>
            <person name="Brokstein P."/>
            <person name="Canbaeck B."/>
            <person name="Cohen D."/>
            <person name="Courty P.E."/>
            <person name="Coutinho P.M."/>
            <person name="Delaruelle C."/>
            <person name="Detter J.C."/>
            <person name="Deveau A."/>
            <person name="DiFazio S."/>
            <person name="Duplessis S."/>
            <person name="Fraissinet-Tachet L."/>
            <person name="Lucic E."/>
            <person name="Frey-Klett P."/>
            <person name="Fourrey C."/>
            <person name="Feussner I."/>
            <person name="Gay G."/>
            <person name="Grimwood J."/>
            <person name="Hoegger P.J."/>
            <person name="Jain P."/>
            <person name="Kilaru S."/>
            <person name="Labbe J."/>
            <person name="Lin Y.C."/>
            <person name="Legue V."/>
            <person name="Le Tacon F."/>
            <person name="Marmeisse R."/>
            <person name="Melayah D."/>
            <person name="Montanini B."/>
            <person name="Muratet M."/>
            <person name="Nehls U."/>
            <person name="Niculita-Hirzel H."/>
            <person name="Oudot-Le Secq M.P."/>
            <person name="Peter M."/>
            <person name="Quesneville H."/>
            <person name="Rajashekar B."/>
            <person name="Reich M."/>
            <person name="Rouhier N."/>
            <person name="Schmutz J."/>
            <person name="Yin T."/>
            <person name="Chalot M."/>
            <person name="Henrissat B."/>
            <person name="Kuees U."/>
            <person name="Lucas S."/>
            <person name="Van de Peer Y."/>
            <person name="Podila G.K."/>
            <person name="Polle A."/>
            <person name="Pukkila P.J."/>
            <person name="Richardson P.M."/>
            <person name="Rouze P."/>
            <person name="Sanders I.R."/>
            <person name="Stajich J.E."/>
            <person name="Tunlid A."/>
            <person name="Tuskan G."/>
            <person name="Grigoriev I.V."/>
        </authorList>
    </citation>
    <scope>NUCLEOTIDE SEQUENCE [LARGE SCALE GENOMIC DNA]</scope>
    <source>
        <strain evidence="4">S238N-H82 / ATCC MYA-4686</strain>
    </source>
</reference>
<dbReference type="Proteomes" id="UP000001194">
    <property type="component" value="Unassembled WGS sequence"/>
</dbReference>
<evidence type="ECO:0000259" key="2">
    <source>
        <dbReference type="PROSITE" id="PS50263"/>
    </source>
</evidence>
<dbReference type="KEGG" id="lbc:LACBIDRAFT_312099"/>